<evidence type="ECO:0000256" key="5">
    <source>
        <dbReference type="ARBA" id="ARBA00023130"/>
    </source>
</evidence>
<dbReference type="InterPro" id="IPR003597">
    <property type="entry name" value="Ig_C1-set"/>
</dbReference>
<dbReference type="RefSeq" id="XP_027589926.1">
    <property type="nucleotide sequence ID" value="XM_027734125.2"/>
</dbReference>
<dbReference type="GO" id="GO:0002504">
    <property type="term" value="P:antigen processing and presentation of peptide or polysaccharide antigen via MHC class II"/>
    <property type="evidence" value="ECO:0007669"/>
    <property type="project" value="UniProtKB-KW"/>
</dbReference>
<keyword evidence="2 9" id="KW-0812">Transmembrane</keyword>
<dbReference type="InterPro" id="IPR014745">
    <property type="entry name" value="MHC_II_a/b_N"/>
</dbReference>
<dbReference type="PROSITE" id="PS00290">
    <property type="entry name" value="IG_MHC"/>
    <property type="match status" value="1"/>
</dbReference>
<dbReference type="InterPro" id="IPR013783">
    <property type="entry name" value="Ig-like_fold"/>
</dbReference>
<gene>
    <name evidence="13" type="primary">LOC113994545</name>
</gene>
<feature type="chain" id="PRO_5026701688" evidence="10">
    <location>
        <begin position="17"/>
        <end position="257"/>
    </location>
</feature>
<dbReference type="GeneID" id="113994545"/>
<keyword evidence="10" id="KW-0732">Signal</keyword>
<feature type="transmembrane region" description="Helical" evidence="9">
    <location>
        <begin position="211"/>
        <end position="234"/>
    </location>
</feature>
<dbReference type="SUPFAM" id="SSF48726">
    <property type="entry name" value="Immunoglobulin"/>
    <property type="match status" value="1"/>
</dbReference>
<evidence type="ECO:0000256" key="2">
    <source>
        <dbReference type="ARBA" id="ARBA00022692"/>
    </source>
</evidence>
<evidence type="ECO:0000256" key="9">
    <source>
        <dbReference type="SAM" id="Phobius"/>
    </source>
</evidence>
<dbReference type="Pfam" id="PF07654">
    <property type="entry name" value="C1-set"/>
    <property type="match status" value="1"/>
</dbReference>
<keyword evidence="12" id="KW-1185">Reference proteome</keyword>
<keyword evidence="4 9" id="KW-1133">Transmembrane helix</keyword>
<keyword evidence="7" id="KW-0325">Glycoprotein</keyword>
<evidence type="ECO:0000256" key="6">
    <source>
        <dbReference type="ARBA" id="ARBA00023136"/>
    </source>
</evidence>
<protein>
    <submittedName>
        <fullName evidence="13">HLA class II histocompatibility antigen, DM beta chain</fullName>
    </submittedName>
</protein>
<evidence type="ECO:0000259" key="11">
    <source>
        <dbReference type="PROSITE" id="PS50835"/>
    </source>
</evidence>
<keyword evidence="6 9" id="KW-0472">Membrane</keyword>
<evidence type="ECO:0000313" key="13">
    <source>
        <dbReference type="RefSeq" id="XP_027589926.1"/>
    </source>
</evidence>
<proteinExistence type="predicted"/>
<dbReference type="InterPro" id="IPR003006">
    <property type="entry name" value="Ig/MHC_CS"/>
</dbReference>
<keyword evidence="5" id="KW-1064">Adaptive immunity</keyword>
<dbReference type="PANTHER" id="PTHR19944:SF65">
    <property type="entry name" value="HLA CLASS II HISTOCOMPATIBILITY ANTIGEN, DM BETA CHAIN"/>
    <property type="match status" value="1"/>
</dbReference>
<dbReference type="CDD" id="cd21002">
    <property type="entry name" value="IgC1_MHC_II_beta_HLA-DM"/>
    <property type="match status" value="1"/>
</dbReference>
<dbReference type="Proteomes" id="UP000504627">
    <property type="component" value="Unplaced"/>
</dbReference>
<evidence type="ECO:0000256" key="10">
    <source>
        <dbReference type="SAM" id="SignalP"/>
    </source>
</evidence>
<reference evidence="13" key="1">
    <citation type="submission" date="2025-08" db="UniProtKB">
        <authorList>
            <consortium name="RefSeq"/>
        </authorList>
    </citation>
    <scope>IDENTIFICATION</scope>
    <source>
        <tissue evidence="13">Muscle</tissue>
    </source>
</reference>
<evidence type="ECO:0000256" key="1">
    <source>
        <dbReference type="ARBA" id="ARBA00004479"/>
    </source>
</evidence>
<dbReference type="PANTHER" id="PTHR19944">
    <property type="entry name" value="MHC CLASS II-RELATED"/>
    <property type="match status" value="1"/>
</dbReference>
<name>A0A6J2HR51_9PASS</name>
<evidence type="ECO:0000313" key="12">
    <source>
        <dbReference type="Proteomes" id="UP000504627"/>
    </source>
</evidence>
<accession>A0A6J2HR51</accession>
<dbReference type="InParanoid" id="A0A6J2HR51"/>
<dbReference type="AlphaFoldDB" id="A0A6J2HR51"/>
<keyword evidence="3" id="KW-0391">Immunity</keyword>
<dbReference type="InterPro" id="IPR011162">
    <property type="entry name" value="MHC_I/II-like_Ag-recog"/>
</dbReference>
<evidence type="ECO:0000256" key="3">
    <source>
        <dbReference type="ARBA" id="ARBA00022859"/>
    </source>
</evidence>
<dbReference type="Gene3D" id="3.10.320.10">
    <property type="entry name" value="Class II Histocompatibility Antigen, M Beta Chain, Chain B, domain 1"/>
    <property type="match status" value="1"/>
</dbReference>
<dbReference type="Gene3D" id="2.60.40.10">
    <property type="entry name" value="Immunoglobulins"/>
    <property type="match status" value="1"/>
</dbReference>
<keyword evidence="8" id="KW-0491">MHC II</keyword>
<dbReference type="InterPro" id="IPR007110">
    <property type="entry name" value="Ig-like_dom"/>
</dbReference>
<dbReference type="InterPro" id="IPR050160">
    <property type="entry name" value="MHC/Immunoglobulin"/>
</dbReference>
<evidence type="ECO:0000256" key="7">
    <source>
        <dbReference type="ARBA" id="ARBA00023180"/>
    </source>
</evidence>
<dbReference type="SMART" id="SM00407">
    <property type="entry name" value="IGc1"/>
    <property type="match status" value="1"/>
</dbReference>
<dbReference type="GO" id="GO:0002250">
    <property type="term" value="P:adaptive immune response"/>
    <property type="evidence" value="ECO:0007669"/>
    <property type="project" value="UniProtKB-KW"/>
</dbReference>
<dbReference type="InterPro" id="IPR036179">
    <property type="entry name" value="Ig-like_dom_sf"/>
</dbReference>
<organism evidence="12 13">
    <name type="scientific">Pipra filicauda</name>
    <name type="common">Wire-tailed manakin</name>
    <dbReference type="NCBI Taxonomy" id="649802"/>
    <lineage>
        <taxon>Eukaryota</taxon>
        <taxon>Metazoa</taxon>
        <taxon>Chordata</taxon>
        <taxon>Craniata</taxon>
        <taxon>Vertebrata</taxon>
        <taxon>Euteleostomi</taxon>
        <taxon>Archelosauria</taxon>
        <taxon>Archosauria</taxon>
        <taxon>Dinosauria</taxon>
        <taxon>Saurischia</taxon>
        <taxon>Theropoda</taxon>
        <taxon>Coelurosauria</taxon>
        <taxon>Aves</taxon>
        <taxon>Neognathae</taxon>
        <taxon>Neoaves</taxon>
        <taxon>Telluraves</taxon>
        <taxon>Australaves</taxon>
        <taxon>Passeriformes</taxon>
        <taxon>Pipridae</taxon>
        <taxon>Pipra</taxon>
    </lineage>
</organism>
<dbReference type="GO" id="GO:0042613">
    <property type="term" value="C:MHC class II protein complex"/>
    <property type="evidence" value="ECO:0007669"/>
    <property type="project" value="UniProtKB-KW"/>
</dbReference>
<dbReference type="PROSITE" id="PS50835">
    <property type="entry name" value="IG_LIKE"/>
    <property type="match status" value="1"/>
</dbReference>
<sequence>MLVLLVLVLGTPHAGAFVVQVASECPVPATNGSFDLTLLFNKVPLVCVDSQGPPKFAPCGGGPLETIGARLAEKLNGDPQWGERLRKRGEVCTQLPPKVWGDTAQRRVPPKIRIVPSAPGNAQSPLVLTCHVWGFYPPELSLAWLRNGVVLEPQGPPGSPLIVPMGDWSYRSEGTLEVTPEPGDTFTCLVQHPSLEQPLLEDWAPGLSPRLSLLVALATLAMVLGLLLFSFGLWRYQKKAPIPGYTPLPGDNCAGSI</sequence>
<feature type="signal peptide" evidence="10">
    <location>
        <begin position="1"/>
        <end position="16"/>
    </location>
</feature>
<evidence type="ECO:0000256" key="8">
    <source>
        <dbReference type="ARBA" id="ARBA00023182"/>
    </source>
</evidence>
<dbReference type="SUPFAM" id="SSF54452">
    <property type="entry name" value="MHC antigen-recognition domain"/>
    <property type="match status" value="1"/>
</dbReference>
<comment type="subcellular location">
    <subcellularLocation>
        <location evidence="1">Membrane</location>
        <topology evidence="1">Single-pass type I membrane protein</topology>
    </subcellularLocation>
</comment>
<feature type="domain" description="Ig-like" evidence="11">
    <location>
        <begin position="110"/>
        <end position="200"/>
    </location>
</feature>
<evidence type="ECO:0000256" key="4">
    <source>
        <dbReference type="ARBA" id="ARBA00022989"/>
    </source>
</evidence>